<dbReference type="Proteomes" id="UP000659172">
    <property type="component" value="Unassembled WGS sequence"/>
</dbReference>
<evidence type="ECO:0000313" key="1">
    <source>
        <dbReference type="EMBL" id="NVP54727.1"/>
    </source>
</evidence>
<proteinExistence type="predicted"/>
<dbReference type="EMBL" id="JABXYK010000003">
    <property type="protein sequence ID" value="NVP54727.1"/>
    <property type="molecule type" value="Genomic_DNA"/>
</dbReference>
<accession>A0ABX2QAH1</accession>
<gene>
    <name evidence="1" type="ORF">HV823_05610</name>
</gene>
<name>A0ABX2QAH1_9HYPH</name>
<evidence type="ECO:0000313" key="2">
    <source>
        <dbReference type="Proteomes" id="UP000659172"/>
    </source>
</evidence>
<comment type="caution">
    <text evidence="1">The sequence shown here is derived from an EMBL/GenBank/DDBJ whole genome shotgun (WGS) entry which is preliminary data.</text>
</comment>
<protein>
    <submittedName>
        <fullName evidence="1">Uncharacterized protein</fullName>
    </submittedName>
</protein>
<sequence>MKFTGLYEFTEAGLEAFRQAFDGELEEEAIDLTNDAIARKITGTTAFTVSDWASADEMATAILGSIGSVNIKALLGRKGVWGWLSFVCRDVVYPEQKNGHRKLGEVWRWFPSEPEDYQKGQRHLIRMPVLLKSSFGDAAEHLLIGSPSVPGELREQLTSQQDMFHESFQRVARLLYLEPGKMKLRRGAGGKGAGSSRRLAQVRKQLDVTWDLFALSPDQLLEKLPKEFDRFRLKASESAPL</sequence>
<reference evidence="1 2" key="1">
    <citation type="submission" date="2020-06" db="EMBL/GenBank/DDBJ databases">
        <title>Rhizobium sp.nov. isolated from the tomato plant.</title>
        <authorList>
            <person name="Thin K.K."/>
            <person name="Zhang X."/>
            <person name="He S."/>
        </authorList>
    </citation>
    <scope>NUCLEOTIDE SEQUENCE [LARGE SCALE GENOMIC DNA]</scope>
    <source>
        <strain evidence="1 2">DBTS2</strain>
    </source>
</reference>
<keyword evidence="2" id="KW-1185">Reference proteome</keyword>
<organism evidence="1 2">
    <name type="scientific">Mycoplana rhizolycopersici</name>
    <dbReference type="NCBI Taxonomy" id="2746702"/>
    <lineage>
        <taxon>Bacteria</taxon>
        <taxon>Pseudomonadati</taxon>
        <taxon>Pseudomonadota</taxon>
        <taxon>Alphaproteobacteria</taxon>
        <taxon>Hyphomicrobiales</taxon>
        <taxon>Rhizobiaceae</taxon>
        <taxon>Mycoplana</taxon>
    </lineage>
</organism>
<dbReference type="RefSeq" id="WP_142174790.1">
    <property type="nucleotide sequence ID" value="NZ_JABXYK010000003.1"/>
</dbReference>